<dbReference type="RefSeq" id="WP_177217812.1">
    <property type="nucleotide sequence ID" value="NZ_FPBL01000001.1"/>
</dbReference>
<dbReference type="EMBL" id="FPBL01000001">
    <property type="protein sequence ID" value="SFU33432.1"/>
    <property type="molecule type" value="Genomic_DNA"/>
</dbReference>
<accession>A0A1I7FB96</accession>
<sequence>MGITRMTQGEVVRNRVIRSRIFSYGDGTFTDLTANAVLASSQIISVFKQGGNYRPVLN</sequence>
<name>A0A1I7FB96_9PROT</name>
<reference evidence="1 2" key="1">
    <citation type="submission" date="2016-10" db="EMBL/GenBank/DDBJ databases">
        <authorList>
            <person name="de Groot N.N."/>
        </authorList>
    </citation>
    <scope>NUCLEOTIDE SEQUENCE [LARGE SCALE GENOMIC DNA]</scope>
    <source>
        <strain evidence="1 2">Nm24</strain>
    </source>
</reference>
<evidence type="ECO:0000313" key="2">
    <source>
        <dbReference type="Proteomes" id="UP000183926"/>
    </source>
</evidence>
<dbReference type="AlphaFoldDB" id="A0A1I7FB96"/>
<gene>
    <name evidence="1" type="ORF">SAMN05216339_101389</name>
</gene>
<organism evidence="1 2">
    <name type="scientific">Nitrosomonas eutropha</name>
    <dbReference type="NCBI Taxonomy" id="916"/>
    <lineage>
        <taxon>Bacteria</taxon>
        <taxon>Pseudomonadati</taxon>
        <taxon>Pseudomonadota</taxon>
        <taxon>Betaproteobacteria</taxon>
        <taxon>Nitrosomonadales</taxon>
        <taxon>Nitrosomonadaceae</taxon>
        <taxon>Nitrosomonas</taxon>
    </lineage>
</organism>
<dbReference type="Proteomes" id="UP000183926">
    <property type="component" value="Unassembled WGS sequence"/>
</dbReference>
<protein>
    <submittedName>
        <fullName evidence="1">Uncharacterized protein</fullName>
    </submittedName>
</protein>
<proteinExistence type="predicted"/>
<evidence type="ECO:0000313" key="1">
    <source>
        <dbReference type="EMBL" id="SFU33432.1"/>
    </source>
</evidence>